<protein>
    <submittedName>
        <fullName evidence="6">LysR family transcriptional regulator</fullName>
    </submittedName>
</protein>
<dbReference type="InterPro" id="IPR036388">
    <property type="entry name" value="WH-like_DNA-bd_sf"/>
</dbReference>
<keyword evidence="4" id="KW-0804">Transcription</keyword>
<dbReference type="RefSeq" id="WP_180785309.1">
    <property type="nucleotide sequence ID" value="NZ_JACDSF010000016.1"/>
</dbReference>
<evidence type="ECO:0000256" key="1">
    <source>
        <dbReference type="ARBA" id="ARBA00009437"/>
    </source>
</evidence>
<dbReference type="InterPro" id="IPR005119">
    <property type="entry name" value="LysR_subst-bd"/>
</dbReference>
<dbReference type="AlphaFoldDB" id="A0AAE2WG85"/>
<keyword evidence="3" id="KW-0238">DNA-binding</keyword>
<evidence type="ECO:0000256" key="3">
    <source>
        <dbReference type="ARBA" id="ARBA00023125"/>
    </source>
</evidence>
<dbReference type="PANTHER" id="PTHR30118:SF15">
    <property type="entry name" value="TRANSCRIPTIONAL REGULATORY PROTEIN"/>
    <property type="match status" value="1"/>
</dbReference>
<evidence type="ECO:0000256" key="4">
    <source>
        <dbReference type="ARBA" id="ARBA00023163"/>
    </source>
</evidence>
<dbReference type="SUPFAM" id="SSF46785">
    <property type="entry name" value="Winged helix' DNA-binding domain"/>
    <property type="match status" value="1"/>
</dbReference>
<dbReference type="Gene3D" id="3.40.190.10">
    <property type="entry name" value="Periplasmic binding protein-like II"/>
    <property type="match status" value="2"/>
</dbReference>
<dbReference type="CDD" id="cd08465">
    <property type="entry name" value="PBP2_ToxR"/>
    <property type="match status" value="1"/>
</dbReference>
<dbReference type="Pfam" id="PF03466">
    <property type="entry name" value="LysR_substrate"/>
    <property type="match status" value="1"/>
</dbReference>
<accession>A0AAE2WG85</accession>
<comment type="caution">
    <text evidence="6">The sequence shown here is derived from an EMBL/GenBank/DDBJ whole genome shotgun (WGS) entry which is preliminary data.</text>
</comment>
<proteinExistence type="inferred from homology"/>
<dbReference type="InterPro" id="IPR000847">
    <property type="entry name" value="LysR_HTH_N"/>
</dbReference>
<dbReference type="Proteomes" id="UP000768524">
    <property type="component" value="Unassembled WGS sequence"/>
</dbReference>
<dbReference type="PRINTS" id="PR00039">
    <property type="entry name" value="HTHLYSR"/>
</dbReference>
<gene>
    <name evidence="6" type="ORF">H4F45_14590</name>
</gene>
<dbReference type="InterPro" id="IPR050389">
    <property type="entry name" value="LysR-type_TF"/>
</dbReference>
<keyword evidence="2" id="KW-0805">Transcription regulation</keyword>
<comment type="similarity">
    <text evidence="1">Belongs to the LysR transcriptional regulatory family.</text>
</comment>
<dbReference type="Pfam" id="PF00126">
    <property type="entry name" value="HTH_1"/>
    <property type="match status" value="1"/>
</dbReference>
<dbReference type="PANTHER" id="PTHR30118">
    <property type="entry name" value="HTH-TYPE TRANSCRIPTIONAL REGULATOR LEUO-RELATED"/>
    <property type="match status" value="1"/>
</dbReference>
<dbReference type="EMBL" id="JACGEP010000034">
    <property type="protein sequence ID" value="MBN3052680.1"/>
    <property type="molecule type" value="Genomic_DNA"/>
</dbReference>
<dbReference type="Gene3D" id="1.10.10.10">
    <property type="entry name" value="Winged helix-like DNA-binding domain superfamily/Winged helix DNA-binding domain"/>
    <property type="match status" value="1"/>
</dbReference>
<reference evidence="6" key="1">
    <citation type="submission" date="2020-07" db="EMBL/GenBank/DDBJ databases">
        <title>A pangenomic view of the genus Pectobacterium provides insights into genome organization, phylogeny, and virulence.</title>
        <authorList>
            <person name="Jonkheer E."/>
            <person name="Brankovics B."/>
            <person name="Houwers I."/>
            <person name="Van Der Wolf J."/>
            <person name="Bonants P."/>
            <person name="Vreeburg R."/>
            <person name="Bollema R."/>
            <person name="De Haan J."/>
            <person name="Berke L."/>
            <person name="De Ridder D."/>
            <person name="Smit S."/>
            <person name="Van Der Lee T.A.J."/>
        </authorList>
    </citation>
    <scope>NUCLEOTIDE SEQUENCE</scope>
    <source>
        <strain evidence="6">NAK:433</strain>
    </source>
</reference>
<evidence type="ECO:0000256" key="2">
    <source>
        <dbReference type="ARBA" id="ARBA00023015"/>
    </source>
</evidence>
<evidence type="ECO:0000313" key="7">
    <source>
        <dbReference type="Proteomes" id="UP000768524"/>
    </source>
</evidence>
<dbReference type="GO" id="GO:0003700">
    <property type="term" value="F:DNA-binding transcription factor activity"/>
    <property type="evidence" value="ECO:0007669"/>
    <property type="project" value="InterPro"/>
</dbReference>
<organism evidence="6 7">
    <name type="scientific">Pectobacterium brasiliense</name>
    <dbReference type="NCBI Taxonomy" id="180957"/>
    <lineage>
        <taxon>Bacteria</taxon>
        <taxon>Pseudomonadati</taxon>
        <taxon>Pseudomonadota</taxon>
        <taxon>Gammaproteobacteria</taxon>
        <taxon>Enterobacterales</taxon>
        <taxon>Pectobacteriaceae</taxon>
        <taxon>Pectobacterium</taxon>
    </lineage>
</organism>
<sequence>MDDLRRIDMNLLLTLHALLTEKHVTRAALRLHRSQPAVSHSLAQLRQIFNDPLLVRREVGLTLTTRAQALLSPLELALDQLNGLIQAPQFDPRHSTRHFRLALSDYGTNAVLPTLMRHLRVQAPGVSLAVSHAGREMMLAQLIDGEIDLGLGVFPERPSEVYAELLFEEQFACLADRATLPENGTLSFEAWLERPHVLVTMHPDSANEVDSALAASGLSRNVVLTLPHWHAAINLIAGTDLILTAARRSMAHITTPDLHIFSPPFAIPNFAFQQVWHTRRESDPAHRWLRRAIWESCQAGEVNIG</sequence>
<evidence type="ECO:0000259" key="5">
    <source>
        <dbReference type="PROSITE" id="PS50931"/>
    </source>
</evidence>
<dbReference type="GO" id="GO:0003677">
    <property type="term" value="F:DNA binding"/>
    <property type="evidence" value="ECO:0007669"/>
    <property type="project" value="UniProtKB-KW"/>
</dbReference>
<dbReference type="SUPFAM" id="SSF53850">
    <property type="entry name" value="Periplasmic binding protein-like II"/>
    <property type="match status" value="1"/>
</dbReference>
<dbReference type="InterPro" id="IPR036390">
    <property type="entry name" value="WH_DNA-bd_sf"/>
</dbReference>
<feature type="domain" description="HTH lysR-type" evidence="5">
    <location>
        <begin position="7"/>
        <end position="64"/>
    </location>
</feature>
<name>A0AAE2WG85_9GAMM</name>
<dbReference type="PROSITE" id="PS50931">
    <property type="entry name" value="HTH_LYSR"/>
    <property type="match status" value="1"/>
</dbReference>
<evidence type="ECO:0000313" key="6">
    <source>
        <dbReference type="EMBL" id="MBN3052680.1"/>
    </source>
</evidence>